<dbReference type="EnsemblPlants" id="KQK15539">
    <property type="protein sequence ID" value="KQK15539"/>
    <property type="gene ID" value="BRADI_1g23555v3"/>
</dbReference>
<feature type="compositionally biased region" description="Low complexity" evidence="1">
    <location>
        <begin position="157"/>
        <end position="167"/>
    </location>
</feature>
<dbReference type="InParanoid" id="A0A0Q3JC79"/>
<gene>
    <name evidence="2" type="ORF">BRADI_1g23555v3</name>
</gene>
<organism evidence="2">
    <name type="scientific">Brachypodium distachyon</name>
    <name type="common">Purple false brome</name>
    <name type="synonym">Trachynia distachya</name>
    <dbReference type="NCBI Taxonomy" id="15368"/>
    <lineage>
        <taxon>Eukaryota</taxon>
        <taxon>Viridiplantae</taxon>
        <taxon>Streptophyta</taxon>
        <taxon>Embryophyta</taxon>
        <taxon>Tracheophyta</taxon>
        <taxon>Spermatophyta</taxon>
        <taxon>Magnoliopsida</taxon>
        <taxon>Liliopsida</taxon>
        <taxon>Poales</taxon>
        <taxon>Poaceae</taxon>
        <taxon>BOP clade</taxon>
        <taxon>Pooideae</taxon>
        <taxon>Stipodae</taxon>
        <taxon>Brachypodieae</taxon>
        <taxon>Brachypodium</taxon>
    </lineage>
</organism>
<dbReference type="Proteomes" id="UP000008810">
    <property type="component" value="Chromosome 1"/>
</dbReference>
<proteinExistence type="predicted"/>
<name>A0A0Q3JC79_BRADI</name>
<accession>A0A0Q3JC79</accession>
<dbReference type="Gramene" id="KQK15539">
    <property type="protein sequence ID" value="KQK15539"/>
    <property type="gene ID" value="BRADI_1g23555v3"/>
</dbReference>
<feature type="region of interest" description="Disordered" evidence="1">
    <location>
        <begin position="1"/>
        <end position="167"/>
    </location>
</feature>
<sequence length="242" mass="27483">MAAAVASLPAHAGRSTTYTRSPTTLLPPSPSRAATRVRINPACVARPDSDDAKRQRRRDEEYSPPTRRHARRVPRHDGKEEEGERYDCAPPPLQRGVARIEAPRTTIEASFSRTRHGSHRNDKTHERDRDEKDRGRRRSHSRSSRSDQSKARPDPCPAATAPQQQQMPMPIEVAPAVKPAAGSLDGGSWVMQDLTESFEEVEWRRREEARREMDKVVQTVFFNDSRISPQDLSERYIVDLCL</sequence>
<dbReference type="EMBL" id="CM000880">
    <property type="protein sequence ID" value="KQK15539.1"/>
    <property type="molecule type" value="Genomic_DNA"/>
</dbReference>
<reference evidence="2" key="2">
    <citation type="submission" date="2017-06" db="EMBL/GenBank/DDBJ databases">
        <title>WGS assembly of Brachypodium distachyon.</title>
        <authorList>
            <consortium name="The International Brachypodium Initiative"/>
            <person name="Lucas S."/>
            <person name="Harmon-Smith M."/>
            <person name="Lail K."/>
            <person name="Tice H."/>
            <person name="Grimwood J."/>
            <person name="Bruce D."/>
            <person name="Barry K."/>
            <person name="Shu S."/>
            <person name="Lindquist E."/>
            <person name="Wang M."/>
            <person name="Pitluck S."/>
            <person name="Vogel J.P."/>
            <person name="Garvin D.F."/>
            <person name="Mockler T.C."/>
            <person name="Schmutz J."/>
            <person name="Rokhsar D."/>
            <person name="Bevan M.W."/>
        </authorList>
    </citation>
    <scope>NUCLEOTIDE SEQUENCE</scope>
    <source>
        <strain evidence="2">Bd21</strain>
    </source>
</reference>
<feature type="compositionally biased region" description="Basic and acidic residues" evidence="1">
    <location>
        <begin position="144"/>
        <end position="153"/>
    </location>
</feature>
<reference evidence="2 3" key="1">
    <citation type="journal article" date="2010" name="Nature">
        <title>Genome sequencing and analysis of the model grass Brachypodium distachyon.</title>
        <authorList>
            <consortium name="International Brachypodium Initiative"/>
        </authorList>
    </citation>
    <scope>NUCLEOTIDE SEQUENCE [LARGE SCALE GENOMIC DNA]</scope>
    <source>
        <strain evidence="2 3">Bd21</strain>
    </source>
</reference>
<reference evidence="3" key="3">
    <citation type="submission" date="2018-08" db="UniProtKB">
        <authorList>
            <consortium name="EnsemblPlants"/>
        </authorList>
    </citation>
    <scope>IDENTIFICATION</scope>
    <source>
        <strain evidence="3">cv. Bd21</strain>
    </source>
</reference>
<evidence type="ECO:0000256" key="1">
    <source>
        <dbReference type="SAM" id="MobiDB-lite"/>
    </source>
</evidence>
<feature type="compositionally biased region" description="Basic and acidic residues" evidence="1">
    <location>
        <begin position="47"/>
        <end position="61"/>
    </location>
</feature>
<keyword evidence="4" id="KW-1185">Reference proteome</keyword>
<evidence type="ECO:0000313" key="3">
    <source>
        <dbReference type="EnsemblPlants" id="KQK15539"/>
    </source>
</evidence>
<protein>
    <submittedName>
        <fullName evidence="2 3">Uncharacterized protein</fullName>
    </submittedName>
</protein>
<evidence type="ECO:0000313" key="4">
    <source>
        <dbReference type="Proteomes" id="UP000008810"/>
    </source>
</evidence>
<dbReference type="AlphaFoldDB" id="A0A0Q3JC79"/>
<feature type="compositionally biased region" description="Low complexity" evidence="1">
    <location>
        <begin position="14"/>
        <end position="24"/>
    </location>
</feature>
<evidence type="ECO:0000313" key="2">
    <source>
        <dbReference type="EMBL" id="KQK15539.1"/>
    </source>
</evidence>
<feature type="compositionally biased region" description="Basic and acidic residues" evidence="1">
    <location>
        <begin position="119"/>
        <end position="134"/>
    </location>
</feature>